<dbReference type="PATRIC" id="fig|1288963.3.peg.2147"/>
<gene>
    <name evidence="5" type="ORF">ADIS_2156</name>
</gene>
<organism evidence="5 6">
    <name type="scientific">Lunatimonas lonarensis</name>
    <dbReference type="NCBI Taxonomy" id="1232681"/>
    <lineage>
        <taxon>Bacteria</taxon>
        <taxon>Pseudomonadati</taxon>
        <taxon>Bacteroidota</taxon>
        <taxon>Cytophagia</taxon>
        <taxon>Cytophagales</taxon>
        <taxon>Cyclobacteriaceae</taxon>
    </lineage>
</organism>
<dbReference type="Pfam" id="PF00356">
    <property type="entry name" value="LacI"/>
    <property type="match status" value="1"/>
</dbReference>
<dbReference type="GO" id="GO:0000976">
    <property type="term" value="F:transcription cis-regulatory region binding"/>
    <property type="evidence" value="ECO:0007669"/>
    <property type="project" value="TreeGrafter"/>
</dbReference>
<dbReference type="InterPro" id="IPR025997">
    <property type="entry name" value="SBP_2_dom"/>
</dbReference>
<dbReference type="OrthoDB" id="628703at2"/>
<dbReference type="InterPro" id="IPR028082">
    <property type="entry name" value="Peripla_BP_I"/>
</dbReference>
<protein>
    <submittedName>
        <fullName evidence="5">Regulatory protein, LacI</fullName>
    </submittedName>
</protein>
<sequence>MKNNGSLSGVKEIARLANVSIATVDRVLHNRSGVSPKTKKKIEAIIKELDYRPNILASRLASGKVFHIAVLIPKRSERTDFWEAPLKGIERAQEEIRAYGVTVDIFQFDLQSKASFVGAVAAVKLKAYDGVLLAPAFLDEAESFLSYCKGKEIPFVFIDSNMENQPSLSYIGPPLFQSGFLGARLCDFRLGSARKLLLVHISKQPDTYGYAQIEKGFRAYFEGQSLPSDILRLVIDRTDEESVAISLKRALLQHPDVEAIFVTNSRVFLVAQCLEGLGKSGIHLVGYDFVLQNQEFLRSGVIDFLICHKPEEQGYKGIMNLYHHVSLKLPVDPVYYMPIDIVTKENQEFYR</sequence>
<name>R7ZTD0_9BACT</name>
<dbReference type="EMBL" id="AQHR01000059">
    <property type="protein sequence ID" value="EON77288.1"/>
    <property type="molecule type" value="Genomic_DNA"/>
</dbReference>
<keyword evidence="6" id="KW-1185">Reference proteome</keyword>
<dbReference type="Pfam" id="PF13407">
    <property type="entry name" value="Peripla_BP_4"/>
    <property type="match status" value="1"/>
</dbReference>
<evidence type="ECO:0000256" key="2">
    <source>
        <dbReference type="ARBA" id="ARBA00023125"/>
    </source>
</evidence>
<dbReference type="PROSITE" id="PS00356">
    <property type="entry name" value="HTH_LACI_1"/>
    <property type="match status" value="1"/>
</dbReference>
<evidence type="ECO:0000313" key="5">
    <source>
        <dbReference type="EMBL" id="EON77288.1"/>
    </source>
</evidence>
<keyword evidence="2" id="KW-0238">DNA-binding</keyword>
<dbReference type="Proteomes" id="UP000013909">
    <property type="component" value="Unassembled WGS sequence"/>
</dbReference>
<dbReference type="CDD" id="cd01392">
    <property type="entry name" value="HTH_LacI"/>
    <property type="match status" value="1"/>
</dbReference>
<evidence type="ECO:0000256" key="1">
    <source>
        <dbReference type="ARBA" id="ARBA00023015"/>
    </source>
</evidence>
<dbReference type="AlphaFoldDB" id="R7ZTD0"/>
<dbReference type="SUPFAM" id="SSF47413">
    <property type="entry name" value="lambda repressor-like DNA-binding domains"/>
    <property type="match status" value="1"/>
</dbReference>
<dbReference type="PANTHER" id="PTHR30146">
    <property type="entry name" value="LACI-RELATED TRANSCRIPTIONAL REPRESSOR"/>
    <property type="match status" value="1"/>
</dbReference>
<dbReference type="InterPro" id="IPR010982">
    <property type="entry name" value="Lambda_DNA-bd_dom_sf"/>
</dbReference>
<keyword evidence="3" id="KW-0804">Transcription</keyword>
<reference evidence="5 6" key="1">
    <citation type="submission" date="2013-02" db="EMBL/GenBank/DDBJ databases">
        <title>A novel strain isolated from Lonar lake, Maharashtra, India.</title>
        <authorList>
            <person name="Singh A."/>
        </authorList>
    </citation>
    <scope>NUCLEOTIDE SEQUENCE [LARGE SCALE GENOMIC DNA]</scope>
    <source>
        <strain evidence="5 6">AK24</strain>
    </source>
</reference>
<evidence type="ECO:0000259" key="4">
    <source>
        <dbReference type="PROSITE" id="PS50932"/>
    </source>
</evidence>
<feature type="domain" description="HTH lacI-type" evidence="4">
    <location>
        <begin position="8"/>
        <end position="62"/>
    </location>
</feature>
<dbReference type="GO" id="GO:0003700">
    <property type="term" value="F:DNA-binding transcription factor activity"/>
    <property type="evidence" value="ECO:0007669"/>
    <property type="project" value="TreeGrafter"/>
</dbReference>
<evidence type="ECO:0000256" key="3">
    <source>
        <dbReference type="ARBA" id="ARBA00023163"/>
    </source>
</evidence>
<evidence type="ECO:0000313" key="6">
    <source>
        <dbReference type="Proteomes" id="UP000013909"/>
    </source>
</evidence>
<dbReference type="Gene3D" id="1.10.260.40">
    <property type="entry name" value="lambda repressor-like DNA-binding domains"/>
    <property type="match status" value="1"/>
</dbReference>
<dbReference type="RefSeq" id="WP_010854294.1">
    <property type="nucleotide sequence ID" value="NZ_AQHR01000059.1"/>
</dbReference>
<accession>R7ZTD0</accession>
<comment type="caution">
    <text evidence="5">The sequence shown here is derived from an EMBL/GenBank/DDBJ whole genome shotgun (WGS) entry which is preliminary data.</text>
</comment>
<dbReference type="SMART" id="SM00354">
    <property type="entry name" value="HTH_LACI"/>
    <property type="match status" value="1"/>
</dbReference>
<proteinExistence type="predicted"/>
<dbReference type="STRING" id="1232681.ADIS_2156"/>
<dbReference type="InterPro" id="IPR000843">
    <property type="entry name" value="HTH_LacI"/>
</dbReference>
<dbReference type="SUPFAM" id="SSF53822">
    <property type="entry name" value="Periplasmic binding protein-like I"/>
    <property type="match status" value="1"/>
</dbReference>
<dbReference type="PANTHER" id="PTHR30146:SF144">
    <property type="entry name" value="LACI-FAMILY TRANSCRIPTION REGULATOR"/>
    <property type="match status" value="1"/>
</dbReference>
<keyword evidence="1" id="KW-0805">Transcription regulation</keyword>
<dbReference type="Gene3D" id="3.40.50.2300">
    <property type="match status" value="2"/>
</dbReference>
<dbReference type="PROSITE" id="PS50932">
    <property type="entry name" value="HTH_LACI_2"/>
    <property type="match status" value="1"/>
</dbReference>